<accession>A0A1W6LJP4</accession>
<dbReference type="STRING" id="1941349.STSP1_00323"/>
<dbReference type="RefSeq" id="WP_085754675.1">
    <property type="nucleotide sequence ID" value="NZ_CP021023.1"/>
</dbReference>
<keyword evidence="4" id="KW-1185">Reference proteome</keyword>
<protein>
    <submittedName>
        <fullName evidence="3">5-methylthioadenosine/S-adenosylhomocysteine deaminase</fullName>
        <ecNumber evidence="3">3.5.4.28</ecNumber>
    </submittedName>
</protein>
<dbReference type="InterPro" id="IPR032466">
    <property type="entry name" value="Metal_Hydrolase"/>
</dbReference>
<evidence type="ECO:0000259" key="2">
    <source>
        <dbReference type="Pfam" id="PF01979"/>
    </source>
</evidence>
<dbReference type="SUPFAM" id="SSF51338">
    <property type="entry name" value="Composite domain of metallo-dependent hydrolases"/>
    <property type="match status" value="1"/>
</dbReference>
<dbReference type="InterPro" id="IPR050287">
    <property type="entry name" value="MTA/SAH_deaminase"/>
</dbReference>
<dbReference type="KEGG" id="pbp:STSP1_00323"/>
<organism evidence="3 4">
    <name type="scientific">Sedimentisphaera salicampi</name>
    <dbReference type="NCBI Taxonomy" id="1941349"/>
    <lineage>
        <taxon>Bacteria</taxon>
        <taxon>Pseudomonadati</taxon>
        <taxon>Planctomycetota</taxon>
        <taxon>Phycisphaerae</taxon>
        <taxon>Sedimentisphaerales</taxon>
        <taxon>Sedimentisphaeraceae</taxon>
        <taxon>Sedimentisphaera</taxon>
    </lineage>
</organism>
<dbReference type="Proteomes" id="UP000193334">
    <property type="component" value="Chromosome"/>
</dbReference>
<dbReference type="InterPro" id="IPR006680">
    <property type="entry name" value="Amidohydro-rel"/>
</dbReference>
<dbReference type="Pfam" id="PF01979">
    <property type="entry name" value="Amidohydro_1"/>
    <property type="match status" value="1"/>
</dbReference>
<dbReference type="EMBL" id="CP021023">
    <property type="protein sequence ID" value="ARN55954.1"/>
    <property type="molecule type" value="Genomic_DNA"/>
</dbReference>
<proteinExistence type="predicted"/>
<dbReference type="EC" id="3.5.4.28" evidence="3"/>
<evidence type="ECO:0000256" key="1">
    <source>
        <dbReference type="ARBA" id="ARBA00022801"/>
    </source>
</evidence>
<sequence>MSNLLLKNVILDKSSTNILVRNGVFESLSAADSAKADSVLDCTNLAVLPAFYNAHTHSPMTLLRGYADDRELFDWLQNYIWPMEAKFNLEDIIAGTRLACLEMIKTGTVFAADMYWHFPEVARTITEMGLRCCAGPIFLDAFDDSLTDPQFEEAEKFYDSLSGFSDLLIPAIMPHSVYGAKESTLRKVSEMAERLQYPIQIHVAETEKEVKDCLAQTGLTPFQYLDSLGLLTEKTVTVHSVHMTEDDAELVKKRGAKIAHVPVSNMKLSSGAFRAGLFTDYLDSICLGTDGCSSNNNLSMIEEMKFASLLAKHSFECTQIFSSEVVFNFATINGASAYGFNGGKIEKGRPADCILVDTKSPFMTPGYDIVSDVVYSCDSSCIDTVICNGNILMQGGIIPGEAEIIKKANKSARRITEM</sequence>
<dbReference type="InterPro" id="IPR011059">
    <property type="entry name" value="Metal-dep_hydrolase_composite"/>
</dbReference>
<dbReference type="GO" id="GO:0050270">
    <property type="term" value="F:S-adenosylhomocysteine deaminase activity"/>
    <property type="evidence" value="ECO:0007669"/>
    <property type="project" value="UniProtKB-EC"/>
</dbReference>
<feature type="domain" description="Amidohydrolase-related" evidence="2">
    <location>
        <begin position="47"/>
        <end position="391"/>
    </location>
</feature>
<dbReference type="PANTHER" id="PTHR43794:SF11">
    <property type="entry name" value="AMIDOHYDROLASE-RELATED DOMAIN-CONTAINING PROTEIN"/>
    <property type="match status" value="1"/>
</dbReference>
<dbReference type="Gene3D" id="3.20.20.140">
    <property type="entry name" value="Metal-dependent hydrolases"/>
    <property type="match status" value="1"/>
</dbReference>
<dbReference type="AlphaFoldDB" id="A0A1W6LJP4"/>
<dbReference type="Gene3D" id="2.30.40.10">
    <property type="entry name" value="Urease, subunit C, domain 1"/>
    <property type="match status" value="1"/>
</dbReference>
<evidence type="ECO:0000313" key="3">
    <source>
        <dbReference type="EMBL" id="ARN55954.1"/>
    </source>
</evidence>
<keyword evidence="1 3" id="KW-0378">Hydrolase</keyword>
<dbReference type="SUPFAM" id="SSF51556">
    <property type="entry name" value="Metallo-dependent hydrolases"/>
    <property type="match status" value="1"/>
</dbReference>
<dbReference type="PANTHER" id="PTHR43794">
    <property type="entry name" value="AMINOHYDROLASE SSNA-RELATED"/>
    <property type="match status" value="1"/>
</dbReference>
<name>A0A1W6LJP4_9BACT</name>
<gene>
    <name evidence="3" type="primary">mtaD</name>
    <name evidence="3" type="ORF">STSP1_00323</name>
</gene>
<dbReference type="CDD" id="cd01298">
    <property type="entry name" value="ATZ_TRZ_like"/>
    <property type="match status" value="1"/>
</dbReference>
<evidence type="ECO:0000313" key="4">
    <source>
        <dbReference type="Proteomes" id="UP000193334"/>
    </source>
</evidence>
<reference evidence="4" key="1">
    <citation type="submission" date="2017-04" db="EMBL/GenBank/DDBJ databases">
        <title>Comparative genomics and description of representatives of a novel lineage of planctomycetes thriving in anoxic sediments.</title>
        <authorList>
            <person name="Spring S."/>
            <person name="Bunk B."/>
            <person name="Sproer C."/>
        </authorList>
    </citation>
    <scope>NUCLEOTIDE SEQUENCE [LARGE SCALE GENOMIC DNA]</scope>
    <source>
        <strain evidence="4">ST-PulAB-D4</strain>
    </source>
</reference>